<gene>
    <name evidence="2" type="ORF">PMAYCL1PPCAC_24922</name>
</gene>
<evidence type="ECO:0000256" key="1">
    <source>
        <dbReference type="SAM" id="MobiDB-lite"/>
    </source>
</evidence>
<feature type="region of interest" description="Disordered" evidence="1">
    <location>
        <begin position="1"/>
        <end position="182"/>
    </location>
</feature>
<dbReference type="AlphaFoldDB" id="A0AAN5D2V6"/>
<proteinExistence type="predicted"/>
<organism evidence="2 3">
    <name type="scientific">Pristionchus mayeri</name>
    <dbReference type="NCBI Taxonomy" id="1317129"/>
    <lineage>
        <taxon>Eukaryota</taxon>
        <taxon>Metazoa</taxon>
        <taxon>Ecdysozoa</taxon>
        <taxon>Nematoda</taxon>
        <taxon>Chromadorea</taxon>
        <taxon>Rhabditida</taxon>
        <taxon>Rhabditina</taxon>
        <taxon>Diplogasteromorpha</taxon>
        <taxon>Diplogasteroidea</taxon>
        <taxon>Neodiplogasteridae</taxon>
        <taxon>Pristionchus</taxon>
    </lineage>
</organism>
<evidence type="ECO:0000313" key="3">
    <source>
        <dbReference type="Proteomes" id="UP001328107"/>
    </source>
</evidence>
<protein>
    <submittedName>
        <fullName evidence="2">Uncharacterized protein</fullName>
    </submittedName>
</protein>
<keyword evidence="3" id="KW-1185">Reference proteome</keyword>
<accession>A0AAN5D2V6</accession>
<feature type="compositionally biased region" description="Low complexity" evidence="1">
    <location>
        <begin position="53"/>
        <end position="69"/>
    </location>
</feature>
<feature type="compositionally biased region" description="Basic and acidic residues" evidence="1">
    <location>
        <begin position="9"/>
        <end position="39"/>
    </location>
</feature>
<name>A0AAN5D2V6_9BILA</name>
<dbReference type="Proteomes" id="UP001328107">
    <property type="component" value="Unassembled WGS sequence"/>
</dbReference>
<reference evidence="3" key="1">
    <citation type="submission" date="2022-10" db="EMBL/GenBank/DDBJ databases">
        <title>Genome assembly of Pristionchus species.</title>
        <authorList>
            <person name="Yoshida K."/>
            <person name="Sommer R.J."/>
        </authorList>
    </citation>
    <scope>NUCLEOTIDE SEQUENCE [LARGE SCALE GENOMIC DNA]</scope>
    <source>
        <strain evidence="3">RS5460</strain>
    </source>
</reference>
<feature type="compositionally biased region" description="Polar residues" evidence="1">
    <location>
        <begin position="78"/>
        <end position="99"/>
    </location>
</feature>
<dbReference type="EMBL" id="BTRK01000005">
    <property type="protein sequence ID" value="GMR54727.1"/>
    <property type="molecule type" value="Genomic_DNA"/>
</dbReference>
<comment type="caution">
    <text evidence="2">The sequence shown here is derived from an EMBL/GenBank/DDBJ whole genome shotgun (WGS) entry which is preliminary data.</text>
</comment>
<evidence type="ECO:0000313" key="2">
    <source>
        <dbReference type="EMBL" id="GMR54727.1"/>
    </source>
</evidence>
<sequence>MSPSNTSKVEVKVGDIIKNEETDDSRDQHATMRLQSREIENDETSGSSLSPNARSAGGLSTSASAGGRSRNLRFGQNAAVTSSAGDSGSEQEDVPTSSRAMRPQIKSTGARISDGGKVSTKTRNESAKNARFHQNAALHSSKDDSRSEKDKEPTSSRAIPSRAERTKETCAPATAEKQGVKKRKLGEANRSLDDVLTAAIVVESYMIGVKQGDQRTASIKSSNASILPITFFKREDLRGLKVWTEKTYSDVYIMARPGPVEMFAGREVDWVISYVPHDTDPFVVVKLGLKTNEETVRVKDVVQGVHFHLAVRLFPKAYTSFMNRLVTYQMDNDNRSSSNTNGRIKN</sequence>
<feature type="compositionally biased region" description="Basic and acidic residues" evidence="1">
    <location>
        <begin position="140"/>
        <end position="154"/>
    </location>
</feature>